<feature type="transmembrane region" description="Helical" evidence="14">
    <location>
        <begin position="12"/>
        <end position="30"/>
    </location>
</feature>
<feature type="transmembrane region" description="Helical" evidence="14">
    <location>
        <begin position="150"/>
        <end position="170"/>
    </location>
</feature>
<dbReference type="Pfam" id="PF03611">
    <property type="entry name" value="EIIC-GAT"/>
    <property type="match status" value="1"/>
</dbReference>
<evidence type="ECO:0000256" key="7">
    <source>
        <dbReference type="ARBA" id="ARBA00022692"/>
    </source>
</evidence>
<evidence type="ECO:0000256" key="5">
    <source>
        <dbReference type="ARBA" id="ARBA00022597"/>
    </source>
</evidence>
<evidence type="ECO:0000256" key="1">
    <source>
        <dbReference type="ARBA" id="ARBA00004651"/>
    </source>
</evidence>
<comment type="function">
    <text evidence="10">The phosphoenolpyruvate-dependent sugar phosphotransferase system (sugar PTS), a major carbohydrate active transport system, catalyzes the phosphorylation of incoming sugar substrates concomitantly with their translocation across the cell membrane. The enzyme II UlaABC PTS system is involved in ascorbate transport.</text>
</comment>
<dbReference type="Proteomes" id="UP000653045">
    <property type="component" value="Unassembled WGS sequence"/>
</dbReference>
<keyword evidence="9 14" id="KW-0472">Membrane</keyword>
<protein>
    <recommendedName>
        <fullName evidence="12">Ascorbate-specific PTS system EIIC component</fullName>
    </recommendedName>
    <alternativeName>
        <fullName evidence="13">Ascorbate-specific permease IIC component UlaA</fullName>
    </alternativeName>
</protein>
<dbReference type="InterPro" id="IPR051562">
    <property type="entry name" value="Ascorbate-PTS_EIIC"/>
</dbReference>
<evidence type="ECO:0000313" key="16">
    <source>
        <dbReference type="Proteomes" id="UP000653045"/>
    </source>
</evidence>
<evidence type="ECO:0000256" key="8">
    <source>
        <dbReference type="ARBA" id="ARBA00022989"/>
    </source>
</evidence>
<keyword evidence="4" id="KW-1003">Cell membrane</keyword>
<evidence type="ECO:0000256" key="3">
    <source>
        <dbReference type="ARBA" id="ARBA00022448"/>
    </source>
</evidence>
<comment type="subcellular location">
    <subcellularLocation>
        <location evidence="1">Cell membrane</location>
        <topology evidence="1">Multi-pass membrane protein</topology>
    </subcellularLocation>
</comment>
<keyword evidence="3" id="KW-0813">Transport</keyword>
<evidence type="ECO:0000256" key="4">
    <source>
        <dbReference type="ARBA" id="ARBA00022475"/>
    </source>
</evidence>
<feature type="transmembrane region" description="Helical" evidence="14">
    <location>
        <begin position="377"/>
        <end position="397"/>
    </location>
</feature>
<keyword evidence="5 15" id="KW-0762">Sugar transport</keyword>
<evidence type="ECO:0000256" key="9">
    <source>
        <dbReference type="ARBA" id="ARBA00023136"/>
    </source>
</evidence>
<keyword evidence="8 14" id="KW-1133">Transmembrane helix</keyword>
<feature type="transmembrane region" description="Helical" evidence="14">
    <location>
        <begin position="262"/>
        <end position="282"/>
    </location>
</feature>
<keyword evidence="6" id="KW-0598">Phosphotransferase system</keyword>
<evidence type="ECO:0000313" key="15">
    <source>
        <dbReference type="EMBL" id="MBJ8325774.1"/>
    </source>
</evidence>
<dbReference type="PANTHER" id="PTHR33843">
    <property type="entry name" value="ASCORBATE-SPECIFIC PTS SYSTEM EIIC COMPONENT"/>
    <property type="match status" value="1"/>
</dbReference>
<proteinExistence type="inferred from homology"/>
<accession>A0ABS0ZID3</accession>
<dbReference type="RefSeq" id="WP_199575336.1">
    <property type="nucleotide sequence ID" value="NZ_JAENBO010000002.1"/>
</dbReference>
<feature type="transmembrane region" description="Helical" evidence="14">
    <location>
        <begin position="417"/>
        <end position="437"/>
    </location>
</feature>
<sequence length="438" mass="47504">MNDFLEFSKQLLLEPAIVIGILVGIGYYLSKKGPIKIITGAISAMVGLELILFGGSMFTSTFKPIVTAVSDHYGITGYLMDPYAMRASTQEALGANFSFVGYVFLIAFFVNLILVFFGKYTKAKGIFLTGNTGIAHAQAILWLTSYWLGLNWLVTTIIAGVLLGIYWAIATTVPINAVKKVTNNGGFTIGHNQMFGIWFFSKIAGFFGNPETDDAEKLELPGWLGIFNHNVTAIALIMTVFVGGFLLSIGPSNIQELAGEQHWLIFIFYLGIKFSMYMVILLQGVRMMVGEINQSFKGIQEKVIPNAVPAVDVAALLPFSANAATLGFIFTTIGTVFSMMVLVLIKSPIMVLPGFVPLFFSGGPIGVVANKYGGYKSVIVCCFLLGIIQSFGTIWAIGLSGLPDGIGWTGMFDWSTVIPLFTELLKLIARILTLGVYA</sequence>
<feature type="transmembrane region" description="Helical" evidence="14">
    <location>
        <begin position="99"/>
        <end position="118"/>
    </location>
</feature>
<dbReference type="PANTHER" id="PTHR33843:SF4">
    <property type="entry name" value="ASCORBATE-SPECIFIC PTS SYSTEM EIIC COMPONENT"/>
    <property type="match status" value="1"/>
</dbReference>
<evidence type="ECO:0000256" key="12">
    <source>
        <dbReference type="ARBA" id="ARBA00039702"/>
    </source>
</evidence>
<feature type="transmembrane region" description="Helical" evidence="14">
    <location>
        <begin position="37"/>
        <end position="58"/>
    </location>
</feature>
<evidence type="ECO:0000256" key="2">
    <source>
        <dbReference type="ARBA" id="ARBA00011738"/>
    </source>
</evidence>
<evidence type="ECO:0000256" key="13">
    <source>
        <dbReference type="ARBA" id="ARBA00042859"/>
    </source>
</evidence>
<comment type="caution">
    <text evidence="15">The sequence shown here is derived from an EMBL/GenBank/DDBJ whole genome shotgun (WGS) entry which is preliminary data.</text>
</comment>
<dbReference type="EMBL" id="JAENBO010000002">
    <property type="protein sequence ID" value="MBJ8325774.1"/>
    <property type="molecule type" value="Genomic_DNA"/>
</dbReference>
<keyword evidence="7 14" id="KW-0812">Transmembrane</keyword>
<feature type="transmembrane region" description="Helical" evidence="14">
    <location>
        <begin position="125"/>
        <end position="144"/>
    </location>
</feature>
<gene>
    <name evidence="15" type="ORF">JHK62_03635</name>
</gene>
<evidence type="ECO:0000256" key="6">
    <source>
        <dbReference type="ARBA" id="ARBA00022683"/>
    </source>
</evidence>
<evidence type="ECO:0000256" key="10">
    <source>
        <dbReference type="ARBA" id="ARBA00037387"/>
    </source>
</evidence>
<dbReference type="InterPro" id="IPR004703">
    <property type="entry name" value="PTS_sugar-sp_permease"/>
</dbReference>
<keyword evidence="16" id="KW-1185">Reference proteome</keyword>
<comment type="similarity">
    <text evidence="11">Belongs to the UlaA family.</text>
</comment>
<reference evidence="15 16" key="1">
    <citation type="journal article" date="2021" name="Int. J. Syst. Evol. Microbiol.">
        <title>Streptococcus vicugnae sp. nov., isolated from faeces of alpacas (Vicugna pacos) and cattle (Bos taurus), Streptococcus zalophi sp. nov., and Streptococcus pacificus sp. nov., isolated from respiratory tract of California sea lions (Zalophus californianus).</title>
        <authorList>
            <person name="Volokhov D.V."/>
            <person name="Zagorodnyaya T.A."/>
            <person name="Shen Z."/>
            <person name="Blom J."/>
            <person name="Furtak V.A."/>
            <person name="Eisenberg T."/>
            <person name="Fan P."/>
            <person name="Jeong K.C."/>
            <person name="Gao Y."/>
            <person name="Zhang S."/>
            <person name="Amselle M."/>
        </authorList>
    </citation>
    <scope>NUCLEOTIDE SEQUENCE [LARGE SCALE GENOMIC DNA]</scope>
    <source>
        <strain evidence="15 16">CSL7591</strain>
    </source>
</reference>
<organism evidence="15 16">
    <name type="scientific">Streptococcus pacificus</name>
    <dbReference type="NCBI Taxonomy" id="2740577"/>
    <lineage>
        <taxon>Bacteria</taxon>
        <taxon>Bacillati</taxon>
        <taxon>Bacillota</taxon>
        <taxon>Bacilli</taxon>
        <taxon>Lactobacillales</taxon>
        <taxon>Streptococcaceae</taxon>
        <taxon>Streptococcus</taxon>
    </lineage>
</organism>
<comment type="subunit">
    <text evidence="2">Homodimer.</text>
</comment>
<evidence type="ECO:0000256" key="11">
    <source>
        <dbReference type="ARBA" id="ARBA00038218"/>
    </source>
</evidence>
<feature type="transmembrane region" description="Helical" evidence="14">
    <location>
        <begin position="326"/>
        <end position="345"/>
    </location>
</feature>
<evidence type="ECO:0000256" key="14">
    <source>
        <dbReference type="SAM" id="Phobius"/>
    </source>
</evidence>
<feature type="transmembrane region" description="Helical" evidence="14">
    <location>
        <begin position="351"/>
        <end position="370"/>
    </location>
</feature>
<feature type="transmembrane region" description="Helical" evidence="14">
    <location>
        <begin position="231"/>
        <end position="250"/>
    </location>
</feature>
<dbReference type="NCBIfam" id="NF009550">
    <property type="entry name" value="PRK12997.1-1"/>
    <property type="match status" value="1"/>
</dbReference>
<name>A0ABS0ZID3_9STRE</name>